<name>A0A8K1GAJ2_9PASS</name>
<dbReference type="Pfam" id="PF00692">
    <property type="entry name" value="dUTPase"/>
    <property type="match status" value="1"/>
</dbReference>
<dbReference type="GO" id="GO:0004190">
    <property type="term" value="F:aspartic-type endopeptidase activity"/>
    <property type="evidence" value="ECO:0007669"/>
    <property type="project" value="UniProtKB-KW"/>
</dbReference>
<dbReference type="PROSITE" id="PS50175">
    <property type="entry name" value="ASP_PROT_RETROV"/>
    <property type="match status" value="1"/>
</dbReference>
<evidence type="ECO:0000313" key="6">
    <source>
        <dbReference type="Proteomes" id="UP000796761"/>
    </source>
</evidence>
<comment type="caution">
    <text evidence="5">The sequence shown here is derived from an EMBL/GenBank/DDBJ whole genome shotgun (WGS) entry which is preliminary data.</text>
</comment>
<dbReference type="Gene3D" id="2.40.70.10">
    <property type="entry name" value="Acid Proteases"/>
    <property type="match status" value="1"/>
</dbReference>
<evidence type="ECO:0000256" key="3">
    <source>
        <dbReference type="ARBA" id="ARBA00022801"/>
    </source>
</evidence>
<dbReference type="Gene3D" id="2.70.40.10">
    <property type="match status" value="1"/>
</dbReference>
<keyword evidence="2" id="KW-0064">Aspartyl protease</keyword>
<reference evidence="5" key="1">
    <citation type="submission" date="2019-04" db="EMBL/GenBank/DDBJ databases">
        <title>Genome assembly of Zosterops borbonicus 15179.</title>
        <authorList>
            <person name="Leroy T."/>
            <person name="Anselmetti Y."/>
            <person name="Tilak M.-K."/>
            <person name="Nabholz B."/>
        </authorList>
    </citation>
    <scope>NUCLEOTIDE SEQUENCE</scope>
    <source>
        <strain evidence="5">HGM_15179</strain>
        <tissue evidence="5">Muscle</tissue>
    </source>
</reference>
<dbReference type="InterPro" id="IPR051592">
    <property type="entry name" value="HERV-K_Pro_peptidase_A2"/>
</dbReference>
<evidence type="ECO:0000259" key="4">
    <source>
        <dbReference type="PROSITE" id="PS50175"/>
    </source>
</evidence>
<accession>A0A8K1GAJ2</accession>
<proteinExistence type="predicted"/>
<evidence type="ECO:0000313" key="5">
    <source>
        <dbReference type="EMBL" id="TRZ14573.1"/>
    </source>
</evidence>
<evidence type="ECO:0000256" key="1">
    <source>
        <dbReference type="ARBA" id="ARBA00022670"/>
    </source>
</evidence>
<dbReference type="PANTHER" id="PTHR19422">
    <property type="entry name" value="GAG RETROVIRAL POLYPROTEIN"/>
    <property type="match status" value="1"/>
</dbReference>
<sequence>MVAPGGRGRSNSRLRLWQSAQSSLDAFGPVGDGMSAFLMGTSSAISQGIIVHVRLIDAEFTGRTYAMVSTSTSPITIPEGTWIAQLAPFKSSVRRAESQLWGDGSFGSTGLPQVHWTAVTTKDRLEKVCTLSIPGVTLPEIRLRGLLDTVTDITIISLATWPPEWPLDPVETSVVGLEEQHHAT</sequence>
<feature type="domain" description="Peptidase A2" evidence="4">
    <location>
        <begin position="143"/>
        <end position="177"/>
    </location>
</feature>
<dbReference type="GO" id="GO:0006508">
    <property type="term" value="P:proteolysis"/>
    <property type="evidence" value="ECO:0007669"/>
    <property type="project" value="UniProtKB-KW"/>
</dbReference>
<dbReference type="InterPro" id="IPR029054">
    <property type="entry name" value="dUTPase-like"/>
</dbReference>
<dbReference type="InterPro" id="IPR021109">
    <property type="entry name" value="Peptidase_aspartic_dom_sf"/>
</dbReference>
<dbReference type="Pfam" id="PF00077">
    <property type="entry name" value="RVP"/>
    <property type="match status" value="1"/>
</dbReference>
<keyword evidence="1" id="KW-0645">Protease</keyword>
<dbReference type="InterPro" id="IPR018061">
    <property type="entry name" value="Retropepsins"/>
</dbReference>
<dbReference type="AlphaFoldDB" id="A0A8K1GAJ2"/>
<dbReference type="EMBL" id="SWJQ01000428">
    <property type="protein sequence ID" value="TRZ14573.1"/>
    <property type="molecule type" value="Genomic_DNA"/>
</dbReference>
<dbReference type="Proteomes" id="UP000796761">
    <property type="component" value="Unassembled WGS sequence"/>
</dbReference>
<organism evidence="5 6">
    <name type="scientific">Zosterops borbonicus</name>
    <dbReference type="NCBI Taxonomy" id="364589"/>
    <lineage>
        <taxon>Eukaryota</taxon>
        <taxon>Metazoa</taxon>
        <taxon>Chordata</taxon>
        <taxon>Craniata</taxon>
        <taxon>Vertebrata</taxon>
        <taxon>Euteleostomi</taxon>
        <taxon>Archelosauria</taxon>
        <taxon>Archosauria</taxon>
        <taxon>Dinosauria</taxon>
        <taxon>Saurischia</taxon>
        <taxon>Theropoda</taxon>
        <taxon>Coelurosauria</taxon>
        <taxon>Aves</taxon>
        <taxon>Neognathae</taxon>
        <taxon>Neoaves</taxon>
        <taxon>Telluraves</taxon>
        <taxon>Australaves</taxon>
        <taxon>Passeriformes</taxon>
        <taxon>Sylvioidea</taxon>
        <taxon>Zosteropidae</taxon>
        <taxon>Zosterops</taxon>
    </lineage>
</organism>
<dbReference type="SUPFAM" id="SSF50630">
    <property type="entry name" value="Acid proteases"/>
    <property type="match status" value="1"/>
</dbReference>
<dbReference type="SUPFAM" id="SSF51283">
    <property type="entry name" value="dUTPase-like"/>
    <property type="match status" value="1"/>
</dbReference>
<dbReference type="OrthoDB" id="9900537at2759"/>
<keyword evidence="3" id="KW-0378">Hydrolase</keyword>
<dbReference type="InterPro" id="IPR036157">
    <property type="entry name" value="dUTPase-like_sf"/>
</dbReference>
<protein>
    <recommendedName>
        <fullName evidence="4">Peptidase A2 domain-containing protein</fullName>
    </recommendedName>
</protein>
<dbReference type="PANTHER" id="PTHR19422:SF123">
    <property type="entry name" value="RT1 CLASS I, LOCUS CE15"/>
    <property type="match status" value="1"/>
</dbReference>
<dbReference type="InterPro" id="IPR001995">
    <property type="entry name" value="Peptidase_A2_cat"/>
</dbReference>
<gene>
    <name evidence="5" type="ORF">HGM15179_012529</name>
</gene>
<evidence type="ECO:0000256" key="2">
    <source>
        <dbReference type="ARBA" id="ARBA00022750"/>
    </source>
</evidence>
<keyword evidence="6" id="KW-1185">Reference proteome</keyword>